<reference evidence="1" key="2">
    <citation type="submission" date="2021-02" db="EMBL/GenBank/DDBJ databases">
        <title>Aspergillus puulaauensis MK2 genome sequence.</title>
        <authorList>
            <person name="Futagami T."/>
            <person name="Mori K."/>
            <person name="Kadooka C."/>
            <person name="Tanaka T."/>
        </authorList>
    </citation>
    <scope>NUCLEOTIDE SEQUENCE</scope>
    <source>
        <strain evidence="1">MK2</strain>
    </source>
</reference>
<dbReference type="OrthoDB" id="4380498at2759"/>
<organism evidence="1 2">
    <name type="scientific">Aspergillus puulaauensis</name>
    <dbReference type="NCBI Taxonomy" id="1220207"/>
    <lineage>
        <taxon>Eukaryota</taxon>
        <taxon>Fungi</taxon>
        <taxon>Dikarya</taxon>
        <taxon>Ascomycota</taxon>
        <taxon>Pezizomycotina</taxon>
        <taxon>Eurotiomycetes</taxon>
        <taxon>Eurotiomycetidae</taxon>
        <taxon>Eurotiales</taxon>
        <taxon>Aspergillaceae</taxon>
        <taxon>Aspergillus</taxon>
    </lineage>
</organism>
<gene>
    <name evidence="1" type="ORF">APUU_71184A</name>
</gene>
<dbReference type="GeneID" id="64979611"/>
<reference evidence="1" key="1">
    <citation type="submission" date="2021-01" db="EMBL/GenBank/DDBJ databases">
        <authorList>
            <consortium name="Aspergillus puulaauensis MK2 genome sequencing consortium"/>
            <person name="Kazuki M."/>
            <person name="Futagami T."/>
        </authorList>
    </citation>
    <scope>NUCLEOTIDE SEQUENCE</scope>
    <source>
        <strain evidence="1">MK2</strain>
    </source>
</reference>
<dbReference type="KEGG" id="apuu:APUU_71184A"/>
<dbReference type="RefSeq" id="XP_041561800.1">
    <property type="nucleotide sequence ID" value="XM_041696140.1"/>
</dbReference>
<dbReference type="AlphaFoldDB" id="A0A7R7XY08"/>
<evidence type="ECO:0000313" key="1">
    <source>
        <dbReference type="EMBL" id="BCS29614.1"/>
    </source>
</evidence>
<evidence type="ECO:0000313" key="2">
    <source>
        <dbReference type="Proteomes" id="UP000654913"/>
    </source>
</evidence>
<dbReference type="EMBL" id="AP024449">
    <property type="protein sequence ID" value="BCS29614.1"/>
    <property type="molecule type" value="Genomic_DNA"/>
</dbReference>
<proteinExistence type="predicted"/>
<dbReference type="Proteomes" id="UP000654913">
    <property type="component" value="Chromosome 7"/>
</dbReference>
<accession>A0A7R7XY08</accession>
<name>A0A7R7XY08_9EURO</name>
<protein>
    <submittedName>
        <fullName evidence="1">Uncharacterized protein</fullName>
    </submittedName>
</protein>
<keyword evidence="2" id="KW-1185">Reference proteome</keyword>
<sequence length="142" mass="16764">MADEVCNQIDETIKNFTDEKIGSISEFQRITDEASNKQYYNDTYQNFRYTCDSLHDLKYPIEDLVNDSISDEDAELVVTKLEELISAEKPLFDHFHTYYNYQTEVFYPWKNISPTGDTSPECYEPGHFPDLFDYHNLAWKVC</sequence>